<accession>A0A484LEN9</accession>
<protein>
    <submittedName>
        <fullName evidence="1">Uncharacterized protein</fullName>
    </submittedName>
</protein>
<evidence type="ECO:0000313" key="1">
    <source>
        <dbReference type="EMBL" id="VFQ74559.1"/>
    </source>
</evidence>
<organism evidence="1 2">
    <name type="scientific">Cuscuta campestris</name>
    <dbReference type="NCBI Taxonomy" id="132261"/>
    <lineage>
        <taxon>Eukaryota</taxon>
        <taxon>Viridiplantae</taxon>
        <taxon>Streptophyta</taxon>
        <taxon>Embryophyta</taxon>
        <taxon>Tracheophyta</taxon>
        <taxon>Spermatophyta</taxon>
        <taxon>Magnoliopsida</taxon>
        <taxon>eudicotyledons</taxon>
        <taxon>Gunneridae</taxon>
        <taxon>Pentapetalae</taxon>
        <taxon>asterids</taxon>
        <taxon>lamiids</taxon>
        <taxon>Solanales</taxon>
        <taxon>Convolvulaceae</taxon>
        <taxon>Cuscuteae</taxon>
        <taxon>Cuscuta</taxon>
        <taxon>Cuscuta subgen. Grammica</taxon>
        <taxon>Cuscuta sect. Cleistogrammica</taxon>
    </lineage>
</organism>
<dbReference type="EMBL" id="OOIL02001340">
    <property type="protein sequence ID" value="VFQ74559.1"/>
    <property type="molecule type" value="Genomic_DNA"/>
</dbReference>
<reference evidence="1 2" key="1">
    <citation type="submission" date="2018-04" db="EMBL/GenBank/DDBJ databases">
        <authorList>
            <person name="Vogel A."/>
        </authorList>
    </citation>
    <scope>NUCLEOTIDE SEQUENCE [LARGE SCALE GENOMIC DNA]</scope>
</reference>
<name>A0A484LEN9_9ASTE</name>
<dbReference type="AlphaFoldDB" id="A0A484LEN9"/>
<dbReference type="Proteomes" id="UP000595140">
    <property type="component" value="Unassembled WGS sequence"/>
</dbReference>
<keyword evidence="2" id="KW-1185">Reference proteome</keyword>
<proteinExistence type="predicted"/>
<sequence length="99" mass="10939">MSDHVFQHSPDGLWPDRVRILYDRHFGDDDEYGHDFCSSHMCRISGDDVDHVDPHSNADNNHDVSGVTTHVRGGDAAYVDSTGTGPICRRSGECQALQA</sequence>
<gene>
    <name evidence="1" type="ORF">CCAM_LOCUS16335</name>
</gene>
<evidence type="ECO:0000313" key="2">
    <source>
        <dbReference type="Proteomes" id="UP000595140"/>
    </source>
</evidence>